<keyword evidence="1 9" id="KW-0808">Transferase</keyword>
<dbReference type="Gene3D" id="1.10.3290.10">
    <property type="entry name" value="Fido-like domain"/>
    <property type="match status" value="1"/>
</dbReference>
<evidence type="ECO:0000259" key="8">
    <source>
        <dbReference type="PROSITE" id="PS51459"/>
    </source>
</evidence>
<accession>A0A5E7ANC5</accession>
<dbReference type="GO" id="GO:0051302">
    <property type="term" value="P:regulation of cell division"/>
    <property type="evidence" value="ECO:0007669"/>
    <property type="project" value="TreeGrafter"/>
</dbReference>
<dbReference type="InterPro" id="IPR003812">
    <property type="entry name" value="Fido"/>
</dbReference>
<reference evidence="9 10" key="1">
    <citation type="submission" date="2019-09" db="EMBL/GenBank/DDBJ databases">
        <authorList>
            <person name="Chandra G."/>
            <person name="Truman W A."/>
        </authorList>
    </citation>
    <scope>NUCLEOTIDE SEQUENCE [LARGE SCALE GENOMIC DNA]</scope>
    <source>
        <strain evidence="9">PS723</strain>
    </source>
</reference>
<evidence type="ECO:0000256" key="4">
    <source>
        <dbReference type="ARBA" id="ARBA00022840"/>
    </source>
</evidence>
<sequence length="198" mass="22461">MPGQYGGNLDPYCYPDSGVLRNLLNIHDEPLLQQAEREFSEIAASTLRLHPAPYDLGFFQVVHKTLFSDVYEWAGELRTINIQKDETLFCTAERIVPEAEKIFRAMEKASWFAGASKSDLVIKVAEAYGDLNVIHPFRDGNGRAQRILFEHIIINAGFTVDWWLVDVADWVPANVDAVACDYRGLETLFKRCIGKIPR</sequence>
<evidence type="ECO:0000256" key="3">
    <source>
        <dbReference type="ARBA" id="ARBA00022741"/>
    </source>
</evidence>
<dbReference type="PANTHER" id="PTHR39560:SF1">
    <property type="entry name" value="PROTEIN ADENYLYLTRANSFERASE FIC-RELATED"/>
    <property type="match status" value="1"/>
</dbReference>
<keyword evidence="4" id="KW-0067">ATP-binding</keyword>
<dbReference type="SUPFAM" id="SSF140931">
    <property type="entry name" value="Fic-like"/>
    <property type="match status" value="1"/>
</dbReference>
<organism evidence="9 10">
    <name type="scientific">Pseudomonas fluorescens</name>
    <dbReference type="NCBI Taxonomy" id="294"/>
    <lineage>
        <taxon>Bacteria</taxon>
        <taxon>Pseudomonadati</taxon>
        <taxon>Pseudomonadota</taxon>
        <taxon>Gammaproteobacteria</taxon>
        <taxon>Pseudomonadales</taxon>
        <taxon>Pseudomonadaceae</taxon>
        <taxon>Pseudomonas</taxon>
    </lineage>
</organism>
<dbReference type="Pfam" id="PF02661">
    <property type="entry name" value="Fic"/>
    <property type="match status" value="1"/>
</dbReference>
<dbReference type="EC" id="2.7.7.108" evidence="5"/>
<keyword evidence="3" id="KW-0547">Nucleotide-binding</keyword>
<evidence type="ECO:0000256" key="2">
    <source>
        <dbReference type="ARBA" id="ARBA00022695"/>
    </source>
</evidence>
<feature type="domain" description="Fido" evidence="8">
    <location>
        <begin position="54"/>
        <end position="191"/>
    </location>
</feature>
<proteinExistence type="predicted"/>
<dbReference type="PANTHER" id="PTHR39560">
    <property type="entry name" value="PROTEIN ADENYLYLTRANSFERASE FIC-RELATED"/>
    <property type="match status" value="1"/>
</dbReference>
<evidence type="ECO:0000256" key="6">
    <source>
        <dbReference type="ARBA" id="ARBA00047939"/>
    </source>
</evidence>
<dbReference type="EMBL" id="CABVHY010000003">
    <property type="protein sequence ID" value="VVN77211.1"/>
    <property type="molecule type" value="Genomic_DNA"/>
</dbReference>
<dbReference type="GO" id="GO:0005524">
    <property type="term" value="F:ATP binding"/>
    <property type="evidence" value="ECO:0007669"/>
    <property type="project" value="UniProtKB-KW"/>
</dbReference>
<evidence type="ECO:0000256" key="5">
    <source>
        <dbReference type="ARBA" id="ARBA00034531"/>
    </source>
</evidence>
<evidence type="ECO:0000256" key="1">
    <source>
        <dbReference type="ARBA" id="ARBA00022679"/>
    </source>
</evidence>
<evidence type="ECO:0000313" key="10">
    <source>
        <dbReference type="Proteomes" id="UP000379480"/>
    </source>
</evidence>
<protein>
    <recommendedName>
        <fullName evidence="5">protein adenylyltransferase</fullName>
        <ecNumber evidence="5">2.7.7.108</ecNumber>
    </recommendedName>
</protein>
<dbReference type="PROSITE" id="PS51459">
    <property type="entry name" value="FIDO"/>
    <property type="match status" value="1"/>
</dbReference>
<dbReference type="GO" id="GO:0070733">
    <property type="term" value="F:AMPylase activity"/>
    <property type="evidence" value="ECO:0007669"/>
    <property type="project" value="UniProtKB-EC"/>
</dbReference>
<keyword evidence="2 9" id="KW-0548">Nucleotidyltransferase</keyword>
<comment type="catalytic activity">
    <reaction evidence="7">
        <text>L-tyrosyl-[protein] + ATP = O-(5'-adenylyl)-L-tyrosyl-[protein] + diphosphate</text>
        <dbReference type="Rhea" id="RHEA:54288"/>
        <dbReference type="Rhea" id="RHEA-COMP:10136"/>
        <dbReference type="Rhea" id="RHEA-COMP:13846"/>
        <dbReference type="ChEBI" id="CHEBI:30616"/>
        <dbReference type="ChEBI" id="CHEBI:33019"/>
        <dbReference type="ChEBI" id="CHEBI:46858"/>
        <dbReference type="ChEBI" id="CHEBI:83624"/>
        <dbReference type="EC" id="2.7.7.108"/>
    </reaction>
</comment>
<dbReference type="OrthoDB" id="9807853at2"/>
<name>A0A5E7ANC5_PSEFL</name>
<dbReference type="InterPro" id="IPR036597">
    <property type="entry name" value="Fido-like_dom_sf"/>
</dbReference>
<dbReference type="RefSeq" id="WP_150802387.1">
    <property type="nucleotide sequence ID" value="NZ_CABVHY010000003.1"/>
</dbReference>
<comment type="catalytic activity">
    <reaction evidence="6">
        <text>L-threonyl-[protein] + ATP = 3-O-(5'-adenylyl)-L-threonyl-[protein] + diphosphate</text>
        <dbReference type="Rhea" id="RHEA:54292"/>
        <dbReference type="Rhea" id="RHEA-COMP:11060"/>
        <dbReference type="Rhea" id="RHEA-COMP:13847"/>
        <dbReference type="ChEBI" id="CHEBI:30013"/>
        <dbReference type="ChEBI" id="CHEBI:30616"/>
        <dbReference type="ChEBI" id="CHEBI:33019"/>
        <dbReference type="ChEBI" id="CHEBI:138113"/>
        <dbReference type="EC" id="2.7.7.108"/>
    </reaction>
</comment>
<gene>
    <name evidence="9" type="primary">fic</name>
    <name evidence="9" type="ORF">PS723_00803</name>
</gene>
<evidence type="ECO:0000313" key="9">
    <source>
        <dbReference type="EMBL" id="VVN77211.1"/>
    </source>
</evidence>
<dbReference type="AlphaFoldDB" id="A0A5E7ANC5"/>
<dbReference type="Proteomes" id="UP000379480">
    <property type="component" value="Unassembled WGS sequence"/>
</dbReference>
<evidence type="ECO:0000256" key="7">
    <source>
        <dbReference type="ARBA" id="ARBA00048696"/>
    </source>
</evidence>